<sequence>MSVLAAVAFLNGDESQPQQPSSPKPVDQPTTTTTTTTPTPTPAPVPAPRKIDNNEKPTTAAAIQELNRIRTGGGAGVASLMSKFGQDAPPPKRSISPNKQPQPISKAAPTPPRTPSPTSSNQSSTFEKASSSSLSSRGTPAPASALEYRSTKTTAQTKISNSRVNTRTNIDMMIEELTIMYQQSLDECKEAQQQLQQLKSEAETYETDSTKVRDYEIRVEYLAQKLEQVSDERDALEQELAGYRANRSNIETPVSPVFQHRLSDIFDKRSSADQNEDPHENDESNSEFMHGLLDAYEEEDEEQEENEEQQEEQSMSPQEHIKYLQEQLKASDVGTKMAVQQYLAELEKERTETKALRDVVRKQDELIATLESKIINNNNTPSTTPVVSRPPRKASLASPTYKSSSNNAASAAPPLPNQSNVERQLREQLESQRLELEDKRALLTQLLNEREDILKKAKMSGNGGRPGASSFDLLAELARPLDNNNGRNTPPPTAPPRDPLPPVPNNATSPSSGRESMPSMRDDASSVTSWSAASASASAAAAAVDKHNDSVNDFEAMYANYLDSSEDANEHHLLALRRLEGPEQRSQPTH</sequence>
<gene>
    <name evidence="3" type="ORF">O0I10_011930</name>
</gene>
<feature type="region of interest" description="Disordered" evidence="2">
    <location>
        <begin position="1"/>
        <end position="163"/>
    </location>
</feature>
<evidence type="ECO:0000313" key="3">
    <source>
        <dbReference type="EMBL" id="KAJ8652463.1"/>
    </source>
</evidence>
<feature type="compositionally biased region" description="Pro residues" evidence="2">
    <location>
        <begin position="489"/>
        <end position="504"/>
    </location>
</feature>
<accession>A0AAD7XTM7</accession>
<feature type="region of interest" description="Disordered" evidence="2">
    <location>
        <begin position="297"/>
        <end position="319"/>
    </location>
</feature>
<feature type="compositionally biased region" description="Low complexity" evidence="2">
    <location>
        <begin position="403"/>
        <end position="420"/>
    </location>
</feature>
<proteinExistence type="predicted"/>
<keyword evidence="1" id="KW-0175">Coiled coil</keyword>
<evidence type="ECO:0000256" key="2">
    <source>
        <dbReference type="SAM" id="MobiDB-lite"/>
    </source>
</evidence>
<evidence type="ECO:0000256" key="1">
    <source>
        <dbReference type="SAM" id="Coils"/>
    </source>
</evidence>
<feature type="region of interest" description="Disordered" evidence="2">
    <location>
        <begin position="480"/>
        <end position="545"/>
    </location>
</feature>
<organism evidence="3 4">
    <name type="scientific">Lichtheimia ornata</name>
    <dbReference type="NCBI Taxonomy" id="688661"/>
    <lineage>
        <taxon>Eukaryota</taxon>
        <taxon>Fungi</taxon>
        <taxon>Fungi incertae sedis</taxon>
        <taxon>Mucoromycota</taxon>
        <taxon>Mucoromycotina</taxon>
        <taxon>Mucoromycetes</taxon>
        <taxon>Mucorales</taxon>
        <taxon>Lichtheimiaceae</taxon>
        <taxon>Lichtheimia</taxon>
    </lineage>
</organism>
<dbReference type="Proteomes" id="UP001234581">
    <property type="component" value="Unassembled WGS sequence"/>
</dbReference>
<feature type="compositionally biased region" description="Low complexity" evidence="2">
    <location>
        <begin position="376"/>
        <end position="389"/>
    </location>
</feature>
<feature type="compositionally biased region" description="Acidic residues" evidence="2">
    <location>
        <begin position="297"/>
        <end position="311"/>
    </location>
</feature>
<keyword evidence="4" id="KW-1185">Reference proteome</keyword>
<comment type="caution">
    <text evidence="3">The sequence shown here is derived from an EMBL/GenBank/DDBJ whole genome shotgun (WGS) entry which is preliminary data.</text>
</comment>
<evidence type="ECO:0000313" key="4">
    <source>
        <dbReference type="Proteomes" id="UP001234581"/>
    </source>
</evidence>
<reference evidence="3 4" key="1">
    <citation type="submission" date="2023-03" db="EMBL/GenBank/DDBJ databases">
        <title>Genome sequence of Lichtheimia ornata CBS 291.66.</title>
        <authorList>
            <person name="Mohabir J.T."/>
            <person name="Shea T.P."/>
            <person name="Kurbessoian T."/>
            <person name="Berby B."/>
            <person name="Fontaine J."/>
            <person name="Livny J."/>
            <person name="Gnirke A."/>
            <person name="Stajich J.E."/>
            <person name="Cuomo C.A."/>
        </authorList>
    </citation>
    <scope>NUCLEOTIDE SEQUENCE [LARGE SCALE GENOMIC DNA]</scope>
    <source>
        <strain evidence="3">CBS 291.66</strain>
    </source>
</reference>
<feature type="compositionally biased region" description="Low complexity" evidence="2">
    <location>
        <begin position="29"/>
        <end position="38"/>
    </location>
</feature>
<protein>
    <submittedName>
        <fullName evidence="3">Uncharacterized protein</fullName>
    </submittedName>
</protein>
<feature type="coiled-coil region" evidence="1">
    <location>
        <begin position="174"/>
        <end position="246"/>
    </location>
</feature>
<dbReference type="AlphaFoldDB" id="A0AAD7XTM7"/>
<name>A0AAD7XTM7_9FUNG</name>
<dbReference type="GeneID" id="83219327"/>
<feature type="compositionally biased region" description="Low complexity" evidence="2">
    <location>
        <begin position="525"/>
        <end position="543"/>
    </location>
</feature>
<feature type="region of interest" description="Disordered" evidence="2">
    <location>
        <begin position="376"/>
        <end position="420"/>
    </location>
</feature>
<feature type="compositionally biased region" description="Polar residues" evidence="2">
    <location>
        <begin position="126"/>
        <end position="138"/>
    </location>
</feature>
<dbReference type="EMBL" id="JARTCD010000104">
    <property type="protein sequence ID" value="KAJ8652463.1"/>
    <property type="molecule type" value="Genomic_DNA"/>
</dbReference>
<feature type="compositionally biased region" description="Polar residues" evidence="2">
    <location>
        <begin position="151"/>
        <end position="163"/>
    </location>
</feature>
<dbReference type="RefSeq" id="XP_058337377.1">
    <property type="nucleotide sequence ID" value="XM_058491889.1"/>
</dbReference>
<feature type="compositionally biased region" description="Low complexity" evidence="2">
    <location>
        <begin position="116"/>
        <end position="125"/>
    </location>
</feature>